<feature type="region of interest" description="Disordered" evidence="1">
    <location>
        <begin position="17"/>
        <end position="44"/>
    </location>
</feature>
<feature type="compositionally biased region" description="Basic and acidic residues" evidence="1">
    <location>
        <begin position="17"/>
        <end position="29"/>
    </location>
</feature>
<name>A0ABQ7LW65_BRACM</name>
<sequence>MAVARCAAEVRLREETLREETVHDGGRGGDEDDQEDDYENRPAAAAAAASAAMRAAAGGWRTVCRAVCAVELSFSRRESWISGCSAVDSDGWFGGWWWWRMREEAKETATETDKRE</sequence>
<comment type="caution">
    <text evidence="2">The sequence shown here is derived from an EMBL/GenBank/DDBJ whole genome shotgun (WGS) entry which is preliminary data.</text>
</comment>
<evidence type="ECO:0000313" key="3">
    <source>
        <dbReference type="Proteomes" id="UP000823674"/>
    </source>
</evidence>
<accession>A0ABQ7LW65</accession>
<protein>
    <submittedName>
        <fullName evidence="2">Uncharacterized protein</fullName>
    </submittedName>
</protein>
<reference evidence="2 3" key="1">
    <citation type="submission" date="2021-03" db="EMBL/GenBank/DDBJ databases">
        <authorList>
            <person name="King G.J."/>
            <person name="Bancroft I."/>
            <person name="Baten A."/>
            <person name="Bloomfield J."/>
            <person name="Borpatragohain P."/>
            <person name="He Z."/>
            <person name="Irish N."/>
            <person name="Irwin J."/>
            <person name="Liu K."/>
            <person name="Mauleon R.P."/>
            <person name="Moore J."/>
            <person name="Morris R."/>
            <person name="Ostergaard L."/>
            <person name="Wang B."/>
            <person name="Wells R."/>
        </authorList>
    </citation>
    <scope>NUCLEOTIDE SEQUENCE [LARGE SCALE GENOMIC DNA]</scope>
    <source>
        <strain evidence="2">R-o-18</strain>
        <tissue evidence="2">Leaf</tissue>
    </source>
</reference>
<evidence type="ECO:0000313" key="2">
    <source>
        <dbReference type="EMBL" id="KAG5390796.1"/>
    </source>
</evidence>
<dbReference type="Proteomes" id="UP000823674">
    <property type="component" value="Chromosome A08"/>
</dbReference>
<keyword evidence="3" id="KW-1185">Reference proteome</keyword>
<organism evidence="2 3">
    <name type="scientific">Brassica rapa subsp. trilocularis</name>
    <dbReference type="NCBI Taxonomy" id="1813537"/>
    <lineage>
        <taxon>Eukaryota</taxon>
        <taxon>Viridiplantae</taxon>
        <taxon>Streptophyta</taxon>
        <taxon>Embryophyta</taxon>
        <taxon>Tracheophyta</taxon>
        <taxon>Spermatophyta</taxon>
        <taxon>Magnoliopsida</taxon>
        <taxon>eudicotyledons</taxon>
        <taxon>Gunneridae</taxon>
        <taxon>Pentapetalae</taxon>
        <taxon>rosids</taxon>
        <taxon>malvids</taxon>
        <taxon>Brassicales</taxon>
        <taxon>Brassicaceae</taxon>
        <taxon>Brassiceae</taxon>
        <taxon>Brassica</taxon>
    </lineage>
</organism>
<evidence type="ECO:0000256" key="1">
    <source>
        <dbReference type="SAM" id="MobiDB-lite"/>
    </source>
</evidence>
<gene>
    <name evidence="2" type="primary">A08g510290.1_BraROA</name>
    <name evidence="2" type="ORF">IGI04_032337</name>
</gene>
<dbReference type="EMBL" id="JADBGQ010000007">
    <property type="protein sequence ID" value="KAG5390796.1"/>
    <property type="molecule type" value="Genomic_DNA"/>
</dbReference>
<proteinExistence type="predicted"/>